<feature type="region of interest" description="Disordered" evidence="1">
    <location>
        <begin position="258"/>
        <end position="278"/>
    </location>
</feature>
<feature type="compositionally biased region" description="Low complexity" evidence="1">
    <location>
        <begin position="483"/>
        <end position="510"/>
    </location>
</feature>
<dbReference type="InterPro" id="IPR024500">
    <property type="entry name" value="DUF3074"/>
</dbReference>
<feature type="compositionally biased region" description="Polar residues" evidence="1">
    <location>
        <begin position="473"/>
        <end position="482"/>
    </location>
</feature>
<dbReference type="Proteomes" id="UP000038010">
    <property type="component" value="Unassembled WGS sequence"/>
</dbReference>
<comment type="caution">
    <text evidence="3">The sequence shown here is derived from an EMBL/GenBank/DDBJ whole genome shotgun (WGS) entry which is preliminary data.</text>
</comment>
<feature type="region of interest" description="Disordered" evidence="1">
    <location>
        <begin position="472"/>
        <end position="816"/>
    </location>
</feature>
<dbReference type="Pfam" id="PF11274">
    <property type="entry name" value="DUF3074"/>
    <property type="match status" value="1"/>
</dbReference>
<accession>A0A0N0NL70</accession>
<protein>
    <recommendedName>
        <fullName evidence="2">DUF3074 domain-containing protein</fullName>
    </recommendedName>
</protein>
<dbReference type="OrthoDB" id="5403181at2759"/>
<gene>
    <name evidence="3" type="ORF">AB675_5935</name>
</gene>
<proteinExistence type="predicted"/>
<feature type="compositionally biased region" description="Basic and acidic residues" evidence="1">
    <location>
        <begin position="291"/>
        <end position="304"/>
    </location>
</feature>
<feature type="compositionally biased region" description="Low complexity" evidence="1">
    <location>
        <begin position="687"/>
        <end position="719"/>
    </location>
</feature>
<keyword evidence="4" id="KW-1185">Reference proteome</keyword>
<dbReference type="InterPro" id="IPR023393">
    <property type="entry name" value="START-like_dom_sf"/>
</dbReference>
<reference evidence="3 4" key="1">
    <citation type="submission" date="2015-06" db="EMBL/GenBank/DDBJ databases">
        <title>Draft genome of the ant-associated black yeast Phialophora attae CBS 131958.</title>
        <authorList>
            <person name="Moreno L.F."/>
            <person name="Stielow B.J."/>
            <person name="de Hoog S."/>
            <person name="Vicente V.A."/>
            <person name="Weiss V.A."/>
            <person name="de Vries M."/>
            <person name="Cruz L.M."/>
            <person name="Souza E.M."/>
        </authorList>
    </citation>
    <scope>NUCLEOTIDE SEQUENCE [LARGE SCALE GENOMIC DNA]</scope>
    <source>
        <strain evidence="3 4">CBS 131958</strain>
    </source>
</reference>
<feature type="region of interest" description="Disordered" evidence="1">
    <location>
        <begin position="291"/>
        <end position="334"/>
    </location>
</feature>
<feature type="region of interest" description="Disordered" evidence="1">
    <location>
        <begin position="51"/>
        <end position="81"/>
    </location>
</feature>
<sequence length="816" mass="89078">MSVLHDALRSLGPAKFESDVPTSPEDLDGYLRGIFDDAQLVLDTIPIGAPDASPGTRMRSHTVSASNASEMSASVARSDPPAPDRIALQKEWGKPIKIGQKENPLGMSVYKAAGKDGRGAWFARRSVHEGLGFDRFMKAFETEFPTSLAVQGAPGEGNVRGIGAETRVVDITTPHLGKVQVYRLSAQFPGPTTPRDFVTLLLTSTKALKPAKEGELVPRHYMIVSKPCDHPETQPRSGFIRGQYESVEFIREIPRKLKASASQTDLSHGGHQKHGHHSLEHDVPVQNAEKHNTLAPGQDHRSRDPSPSGRKRSHTVDVPENHHRASGDQYDPDENPVEWIMVTRSDPGGSVPRFMVERGTPGSICADAVKFLDWACQQDDDDADSPETPRRPSVPFRRESATSFANQKHLLRVNEETEAFPDAPDTTITAPTPVTSQNPAESAGLFATVAGAVSAYAPQAVQQYLPLGYADSTAPSQGITRNSTMATTTDDNDDASSTISSSLSFASADSHLSGDQVPTSPTASLTSSLSKTKSPQTPHEKELAKLSARRAALEQKHAATVAKLSSQKSENTEKEAAAIKKAEEKHTRELKKQEERYQREVQKLQERKEKDAKKIEARKKRQGEKDEKERLKRERDELKEKIDVLERERDLFMKQVGELQKENTNLAARLGRYESNSDLTARDSDSAKSSTARLSSSSRSSTPVPSVPSSSSNLASSKSLGEQPSLRPQLGAHQRTASEDHLYTRSLAQQDKQPGEGQAKESFGNKMKAVTFHAMGMNEDGKEGGSRSRSGSLFRKKEKEEKKAGKVDGAAAATET</sequence>
<feature type="compositionally biased region" description="Basic and acidic residues" evidence="1">
    <location>
        <begin position="570"/>
        <end position="615"/>
    </location>
</feature>
<feature type="domain" description="DUF3074" evidence="2">
    <location>
        <begin position="121"/>
        <end position="375"/>
    </location>
</feature>
<feature type="compositionally biased region" description="Basic and acidic residues" evidence="1">
    <location>
        <begin position="623"/>
        <end position="652"/>
    </location>
</feature>
<dbReference type="Gene3D" id="3.30.530.20">
    <property type="match status" value="1"/>
</dbReference>
<evidence type="ECO:0000259" key="2">
    <source>
        <dbReference type="Pfam" id="PF11274"/>
    </source>
</evidence>
<dbReference type="PANTHER" id="PTHR40370">
    <property type="entry name" value="EXPRESSED PROTEIN"/>
    <property type="match status" value="1"/>
</dbReference>
<evidence type="ECO:0000313" key="3">
    <source>
        <dbReference type="EMBL" id="KPI38838.1"/>
    </source>
</evidence>
<evidence type="ECO:0000313" key="4">
    <source>
        <dbReference type="Proteomes" id="UP000038010"/>
    </source>
</evidence>
<feature type="compositionally biased region" description="Low complexity" evidence="1">
    <location>
        <begin position="807"/>
        <end position="816"/>
    </location>
</feature>
<dbReference type="GeneID" id="28738065"/>
<name>A0A0N0NL70_9EURO</name>
<dbReference type="SUPFAM" id="SSF55961">
    <property type="entry name" value="Bet v1-like"/>
    <property type="match status" value="1"/>
</dbReference>
<dbReference type="VEuPathDB" id="FungiDB:AB675_5935"/>
<feature type="compositionally biased region" description="Basic and acidic residues" evidence="1">
    <location>
        <begin position="314"/>
        <end position="326"/>
    </location>
</feature>
<feature type="region of interest" description="Disordered" evidence="1">
    <location>
        <begin position="378"/>
        <end position="401"/>
    </location>
</feature>
<feature type="compositionally biased region" description="Polar residues" evidence="1">
    <location>
        <begin position="61"/>
        <end position="72"/>
    </location>
</feature>
<feature type="compositionally biased region" description="Basic and acidic residues" evidence="1">
    <location>
        <begin position="795"/>
        <end position="806"/>
    </location>
</feature>
<dbReference type="RefSeq" id="XP_017998801.1">
    <property type="nucleotide sequence ID" value="XM_018146185.1"/>
</dbReference>
<organism evidence="3 4">
    <name type="scientific">Cyphellophora attinorum</name>
    <dbReference type="NCBI Taxonomy" id="1664694"/>
    <lineage>
        <taxon>Eukaryota</taxon>
        <taxon>Fungi</taxon>
        <taxon>Dikarya</taxon>
        <taxon>Ascomycota</taxon>
        <taxon>Pezizomycotina</taxon>
        <taxon>Eurotiomycetes</taxon>
        <taxon>Chaetothyriomycetidae</taxon>
        <taxon>Chaetothyriales</taxon>
        <taxon>Cyphellophoraceae</taxon>
        <taxon>Cyphellophora</taxon>
    </lineage>
</organism>
<dbReference type="AlphaFoldDB" id="A0A0N0NL70"/>
<dbReference type="PANTHER" id="PTHR40370:SF1">
    <property type="entry name" value="DUF3074 DOMAIN-CONTAINING PROTEIN"/>
    <property type="match status" value="1"/>
</dbReference>
<evidence type="ECO:0000256" key="1">
    <source>
        <dbReference type="SAM" id="MobiDB-lite"/>
    </source>
</evidence>
<feature type="compositionally biased region" description="Low complexity" evidence="1">
    <location>
        <begin position="518"/>
        <end position="537"/>
    </location>
</feature>
<dbReference type="EMBL" id="LFJN01000017">
    <property type="protein sequence ID" value="KPI38838.1"/>
    <property type="molecule type" value="Genomic_DNA"/>
</dbReference>